<protein>
    <recommendedName>
        <fullName evidence="7">Radical SAM core domain-containing protein</fullName>
    </recommendedName>
</protein>
<dbReference type="InterPro" id="IPR039661">
    <property type="entry name" value="ELP3"/>
</dbReference>
<dbReference type="Proteomes" id="UP000002710">
    <property type="component" value="Chromosome"/>
</dbReference>
<name>Q313U8_OLEA2</name>
<sequence length="359" mass="38879">MNRYYQLSSYWRHRYGARIQKIPLDAGFTCPNRDGTLSHSGCVFCNPGGSGSGLARKGLTLPEQWAHWQGIYGPRHKSGLYIAYLQSFSNTYGPVEKLEGVLSQIEGFTGVVGAGIGTRPDCLDEQRLDRIARSIGRIDAALAASGIQPQGICGKAGAEVWLELGLQSSSDATLRRINRGHDFACFVKAVHMAHERGLKVCAHLIAGLPGETGADFARTVADVAALPVAGVKFHGLYVAEHTAVAAMWRSGEYRPMEMEEYAQAVASGLAVLPAGVVIHRLTGDAAEGELLAPAWSADKRGVIARIEAVMRQNGLWQGCRADAPHSTPLWFSQQHMLPAAMHDRWRRSVEEHCRGNAAG</sequence>
<dbReference type="PROSITE" id="PS51918">
    <property type="entry name" value="RADICAL_SAM"/>
    <property type="match status" value="1"/>
</dbReference>
<dbReference type="GO" id="GO:0003824">
    <property type="term" value="F:catalytic activity"/>
    <property type="evidence" value="ECO:0007669"/>
    <property type="project" value="InterPro"/>
</dbReference>
<dbReference type="STRING" id="207559.Dde_0997"/>
<dbReference type="PANTHER" id="PTHR11135:SF1">
    <property type="entry name" value="PROTEIN YHCC"/>
    <property type="match status" value="1"/>
</dbReference>
<keyword evidence="9" id="KW-1185">Reference proteome</keyword>
<dbReference type="HOGENOM" id="CLU_060920_0_0_7"/>
<dbReference type="InterPro" id="IPR007197">
    <property type="entry name" value="rSAM"/>
</dbReference>
<proteinExistence type="predicted"/>
<dbReference type="SFLD" id="SFLDG01086">
    <property type="entry name" value="elongater_protein-like"/>
    <property type="match status" value="1"/>
</dbReference>
<evidence type="ECO:0000313" key="9">
    <source>
        <dbReference type="Proteomes" id="UP000002710"/>
    </source>
</evidence>
<dbReference type="SUPFAM" id="SSF102114">
    <property type="entry name" value="Radical SAM enzymes"/>
    <property type="match status" value="1"/>
</dbReference>
<evidence type="ECO:0000256" key="6">
    <source>
        <dbReference type="ARBA" id="ARBA00023014"/>
    </source>
</evidence>
<dbReference type="InterPro" id="IPR032432">
    <property type="entry name" value="Radical_SAM_C"/>
</dbReference>
<dbReference type="SFLD" id="SFLDG01091">
    <property type="entry name" value="uncharacterized_CHP01210-like"/>
    <property type="match status" value="1"/>
</dbReference>
<organism evidence="8 9">
    <name type="scientific">Oleidesulfovibrio alaskensis (strain ATCC BAA-1058 / DSM 17464 / G20)</name>
    <name type="common">Desulfovibrio alaskensis</name>
    <dbReference type="NCBI Taxonomy" id="207559"/>
    <lineage>
        <taxon>Bacteria</taxon>
        <taxon>Pseudomonadati</taxon>
        <taxon>Thermodesulfobacteriota</taxon>
        <taxon>Desulfovibrionia</taxon>
        <taxon>Desulfovibrionales</taxon>
        <taxon>Desulfovibrionaceae</taxon>
        <taxon>Oleidesulfovibrio</taxon>
    </lineage>
</organism>
<evidence type="ECO:0000313" key="8">
    <source>
        <dbReference type="EMBL" id="ABB37798.2"/>
    </source>
</evidence>
<dbReference type="EMBL" id="CP000112">
    <property type="protein sequence ID" value="ABB37798.2"/>
    <property type="molecule type" value="Genomic_DNA"/>
</dbReference>
<dbReference type="SFLD" id="SFLDS00029">
    <property type="entry name" value="Radical_SAM"/>
    <property type="match status" value="1"/>
</dbReference>
<evidence type="ECO:0000256" key="5">
    <source>
        <dbReference type="ARBA" id="ARBA00023004"/>
    </source>
</evidence>
<gene>
    <name evidence="8" type="ordered locus">Dde_0997</name>
</gene>
<dbReference type="GO" id="GO:0051539">
    <property type="term" value="F:4 iron, 4 sulfur cluster binding"/>
    <property type="evidence" value="ECO:0007669"/>
    <property type="project" value="UniProtKB-KW"/>
</dbReference>
<comment type="cofactor">
    <cofactor evidence="1">
        <name>[4Fe-4S] cluster</name>
        <dbReference type="ChEBI" id="CHEBI:49883"/>
    </cofactor>
</comment>
<keyword evidence="5" id="KW-0408">Iron</keyword>
<accession>Q313U8</accession>
<evidence type="ECO:0000256" key="1">
    <source>
        <dbReference type="ARBA" id="ARBA00001966"/>
    </source>
</evidence>
<dbReference type="KEGG" id="dde:Dde_0997"/>
<dbReference type="InterPro" id="IPR058240">
    <property type="entry name" value="rSAM_sf"/>
</dbReference>
<dbReference type="InterPro" id="IPR005911">
    <property type="entry name" value="YhcC-like"/>
</dbReference>
<reference evidence="8 9" key="1">
    <citation type="journal article" date="2011" name="J. Bacteriol.">
        <title>Complete genome sequence and updated annotation of Desulfovibrio alaskensis G20.</title>
        <authorList>
            <person name="Hauser L.J."/>
            <person name="Land M.L."/>
            <person name="Brown S.D."/>
            <person name="Larimer F."/>
            <person name="Keller K.L."/>
            <person name="Rapp-Giles B.J."/>
            <person name="Price M.N."/>
            <person name="Lin M."/>
            <person name="Bruce D.C."/>
            <person name="Detter J.C."/>
            <person name="Tapia R."/>
            <person name="Han C.S."/>
            <person name="Goodwin L.A."/>
            <person name="Cheng J.F."/>
            <person name="Pitluck S."/>
            <person name="Copeland A."/>
            <person name="Lucas S."/>
            <person name="Nolan M."/>
            <person name="Lapidus A.L."/>
            <person name="Palumbo A.V."/>
            <person name="Wall J.D."/>
        </authorList>
    </citation>
    <scope>NUCLEOTIDE SEQUENCE [LARGE SCALE GENOMIC DNA]</scope>
    <source>
        <strain evidence="9">ATCC BAA 1058 / DSM 17464 / G20</strain>
    </source>
</reference>
<dbReference type="RefSeq" id="WP_011367039.1">
    <property type="nucleotide sequence ID" value="NC_007519.1"/>
</dbReference>
<keyword evidence="3" id="KW-0949">S-adenosyl-L-methionine</keyword>
<dbReference type="InterPro" id="IPR006638">
    <property type="entry name" value="Elp3/MiaA/NifB-like_rSAM"/>
</dbReference>
<evidence type="ECO:0000256" key="2">
    <source>
        <dbReference type="ARBA" id="ARBA00022485"/>
    </source>
</evidence>
<dbReference type="PANTHER" id="PTHR11135">
    <property type="entry name" value="HISTONE ACETYLTRANSFERASE-RELATED"/>
    <property type="match status" value="1"/>
</dbReference>
<dbReference type="Pfam" id="PF16199">
    <property type="entry name" value="Radical_SAM_C"/>
    <property type="match status" value="1"/>
</dbReference>
<dbReference type="Pfam" id="PF04055">
    <property type="entry name" value="Radical_SAM"/>
    <property type="match status" value="1"/>
</dbReference>
<evidence type="ECO:0000259" key="7">
    <source>
        <dbReference type="PROSITE" id="PS51918"/>
    </source>
</evidence>
<evidence type="ECO:0000256" key="3">
    <source>
        <dbReference type="ARBA" id="ARBA00022691"/>
    </source>
</evidence>
<keyword evidence="2" id="KW-0004">4Fe-4S</keyword>
<keyword evidence="4" id="KW-0479">Metal-binding</keyword>
<evidence type="ECO:0000256" key="4">
    <source>
        <dbReference type="ARBA" id="ARBA00022723"/>
    </source>
</evidence>
<dbReference type="eggNOG" id="COG1242">
    <property type="taxonomic scope" value="Bacteria"/>
</dbReference>
<dbReference type="AlphaFoldDB" id="Q313U8"/>
<dbReference type="Gene3D" id="3.30.750.200">
    <property type="match status" value="1"/>
</dbReference>
<keyword evidence="6" id="KW-0411">Iron-sulfur</keyword>
<dbReference type="GO" id="GO:0046872">
    <property type="term" value="F:metal ion binding"/>
    <property type="evidence" value="ECO:0007669"/>
    <property type="project" value="UniProtKB-KW"/>
</dbReference>
<feature type="domain" description="Radical SAM core" evidence="7">
    <location>
        <begin position="14"/>
        <end position="280"/>
    </location>
</feature>
<dbReference type="SMART" id="SM00729">
    <property type="entry name" value="Elp3"/>
    <property type="match status" value="1"/>
</dbReference>